<feature type="chain" id="PRO_5022692133" description="Attacin C-terminal domain-containing protein" evidence="1">
    <location>
        <begin position="17"/>
        <end position="177"/>
    </location>
</feature>
<name>A0A5E4QVK1_9NEOP</name>
<evidence type="ECO:0000313" key="2">
    <source>
        <dbReference type="EMBL" id="VVD01239.1"/>
    </source>
</evidence>
<accession>A0A5E4QVK1</accession>
<protein>
    <recommendedName>
        <fullName evidence="4">Attacin C-terminal domain-containing protein</fullName>
    </recommendedName>
</protein>
<dbReference type="OrthoDB" id="7454098at2759"/>
<proteinExistence type="predicted"/>
<reference evidence="2 3" key="1">
    <citation type="submission" date="2017-07" db="EMBL/GenBank/DDBJ databases">
        <authorList>
            <person name="Talla V."/>
            <person name="Backstrom N."/>
        </authorList>
    </citation>
    <scope>NUCLEOTIDE SEQUENCE [LARGE SCALE GENOMIC DNA]</scope>
</reference>
<evidence type="ECO:0008006" key="4">
    <source>
        <dbReference type="Google" id="ProtNLM"/>
    </source>
</evidence>
<dbReference type="Pfam" id="PF10793">
    <property type="entry name" value="Gloverin"/>
    <property type="match status" value="1"/>
</dbReference>
<evidence type="ECO:0000313" key="3">
    <source>
        <dbReference type="Proteomes" id="UP000324832"/>
    </source>
</evidence>
<dbReference type="Proteomes" id="UP000324832">
    <property type="component" value="Unassembled WGS sequence"/>
</dbReference>
<organism evidence="2 3">
    <name type="scientific">Leptidea sinapis</name>
    <dbReference type="NCBI Taxonomy" id="189913"/>
    <lineage>
        <taxon>Eukaryota</taxon>
        <taxon>Metazoa</taxon>
        <taxon>Ecdysozoa</taxon>
        <taxon>Arthropoda</taxon>
        <taxon>Hexapoda</taxon>
        <taxon>Insecta</taxon>
        <taxon>Pterygota</taxon>
        <taxon>Neoptera</taxon>
        <taxon>Endopterygota</taxon>
        <taxon>Lepidoptera</taxon>
        <taxon>Glossata</taxon>
        <taxon>Ditrysia</taxon>
        <taxon>Papilionoidea</taxon>
        <taxon>Pieridae</taxon>
        <taxon>Dismorphiinae</taxon>
        <taxon>Leptidea</taxon>
    </lineage>
</organism>
<evidence type="ECO:0000256" key="1">
    <source>
        <dbReference type="SAM" id="SignalP"/>
    </source>
</evidence>
<keyword evidence="3" id="KW-1185">Reference proteome</keyword>
<dbReference type="InterPro" id="IPR019729">
    <property type="entry name" value="Gloverin-like_protein"/>
</dbReference>
<feature type="signal peptide" evidence="1">
    <location>
        <begin position="1"/>
        <end position="16"/>
    </location>
</feature>
<dbReference type="AlphaFoldDB" id="A0A5E4QVK1"/>
<keyword evidence="1" id="KW-0732">Signal</keyword>
<dbReference type="EMBL" id="FZQP02005244">
    <property type="protein sequence ID" value="VVD01239.1"/>
    <property type="molecule type" value="Genomic_DNA"/>
</dbReference>
<gene>
    <name evidence="2" type="ORF">LSINAPIS_LOCUS11700</name>
</gene>
<sequence>MKQVCVLITMVCAIAAQEFVPVLHDPTYPVWYVGDAIRGTVRQRGRRDVTVDRKVGDNGKVFGTLGANDNGLFGKGGYEHQIFDDARGKLSGQVSGSRVLGPMGDASLVGGGLRYENPNAQASLDVTKQIHGHTMYSAAAGGKWPVGKNGDFSVQGTYNQMPGLRDYGAMANYNYRW</sequence>